<dbReference type="PROSITE" id="PS00041">
    <property type="entry name" value="HTH_ARAC_FAMILY_1"/>
    <property type="match status" value="1"/>
</dbReference>
<evidence type="ECO:0000313" key="5">
    <source>
        <dbReference type="EMBL" id="CUP08192.1"/>
    </source>
</evidence>
<evidence type="ECO:0000256" key="1">
    <source>
        <dbReference type="ARBA" id="ARBA00023015"/>
    </source>
</evidence>
<dbReference type="Proteomes" id="UP000095651">
    <property type="component" value="Unassembled WGS sequence"/>
</dbReference>
<dbReference type="EMBL" id="CYZE01000017">
    <property type="protein sequence ID" value="CUP08192.1"/>
    <property type="molecule type" value="Genomic_DNA"/>
</dbReference>
<keyword evidence="3" id="KW-0804">Transcription</keyword>
<dbReference type="InterPro" id="IPR018060">
    <property type="entry name" value="HTH_AraC"/>
</dbReference>
<dbReference type="SUPFAM" id="SSF46689">
    <property type="entry name" value="Homeodomain-like"/>
    <property type="match status" value="2"/>
</dbReference>
<dbReference type="GO" id="GO:0003700">
    <property type="term" value="F:DNA-binding transcription factor activity"/>
    <property type="evidence" value="ECO:0007669"/>
    <property type="project" value="InterPro"/>
</dbReference>
<gene>
    <name evidence="5" type="primary">melR_8</name>
    <name evidence="6" type="ORF">DXC39_18565</name>
    <name evidence="5" type="ORF">ERS852407_04918</name>
</gene>
<dbReference type="InterPro" id="IPR009057">
    <property type="entry name" value="Homeodomain-like_sf"/>
</dbReference>
<dbReference type="RefSeq" id="WP_055659168.1">
    <property type="nucleotide sequence ID" value="NZ_CABIXC010000017.1"/>
</dbReference>
<protein>
    <submittedName>
        <fullName evidence="5">AraC family transcriptional regulator</fullName>
    </submittedName>
</protein>
<sequence length="293" mass="34454">MKEVFFTGKCDGIGISHVARDCDLTETIGFYKNEYQIYYILDGERFFYQGSKSYRMDRGTLTFIDKRQIPFTNVIGGKYHERILIEVDEKWLVSMGKAMELDLIGFFTNYHGVYRLEGKHLAAVEKKLKKMEEVMAQKRPCAPAEVKNLLISVIISMLYGAGTRCEEYNMPNGKMLRYAKAREIIQYIMEHYSEVYGLEDLAGIFYMDKSYLSRIFKEVTNFTVNEFINCQRIGHARDMLLDESLSMEEISQKLGYERLSYFDRVFKKYVGMSPLQYRKSKRKRNEDEENQSI</sequence>
<organism evidence="5 7">
    <name type="scientific">Hungatella hathewayi</name>
    <dbReference type="NCBI Taxonomy" id="154046"/>
    <lineage>
        <taxon>Bacteria</taxon>
        <taxon>Bacillati</taxon>
        <taxon>Bacillota</taxon>
        <taxon>Clostridia</taxon>
        <taxon>Lachnospirales</taxon>
        <taxon>Lachnospiraceae</taxon>
        <taxon>Hungatella</taxon>
    </lineage>
</organism>
<name>A0A174K7Z8_9FIRM</name>
<keyword evidence="1" id="KW-0805">Transcription regulation</keyword>
<evidence type="ECO:0000259" key="4">
    <source>
        <dbReference type="PROSITE" id="PS01124"/>
    </source>
</evidence>
<dbReference type="PROSITE" id="PS01124">
    <property type="entry name" value="HTH_ARAC_FAMILY_2"/>
    <property type="match status" value="1"/>
</dbReference>
<evidence type="ECO:0000256" key="3">
    <source>
        <dbReference type="ARBA" id="ARBA00023163"/>
    </source>
</evidence>
<keyword evidence="2" id="KW-0238">DNA-binding</keyword>
<dbReference type="Proteomes" id="UP000261257">
    <property type="component" value="Unassembled WGS sequence"/>
</dbReference>
<dbReference type="InterPro" id="IPR020449">
    <property type="entry name" value="Tscrpt_reg_AraC-type_HTH"/>
</dbReference>
<dbReference type="GO" id="GO:0043565">
    <property type="term" value="F:sequence-specific DNA binding"/>
    <property type="evidence" value="ECO:0007669"/>
    <property type="project" value="InterPro"/>
</dbReference>
<accession>A0A174K7Z8</accession>
<dbReference type="EMBL" id="QSSQ01000021">
    <property type="protein sequence ID" value="RGM01682.1"/>
    <property type="molecule type" value="Genomic_DNA"/>
</dbReference>
<dbReference type="AlphaFoldDB" id="A0A174K7Z8"/>
<dbReference type="PRINTS" id="PR00032">
    <property type="entry name" value="HTHARAC"/>
</dbReference>
<dbReference type="SMART" id="SM00342">
    <property type="entry name" value="HTH_ARAC"/>
    <property type="match status" value="1"/>
</dbReference>
<evidence type="ECO:0000313" key="8">
    <source>
        <dbReference type="Proteomes" id="UP000261257"/>
    </source>
</evidence>
<dbReference type="InterPro" id="IPR018062">
    <property type="entry name" value="HTH_AraC-typ_CS"/>
</dbReference>
<dbReference type="PANTHER" id="PTHR43280">
    <property type="entry name" value="ARAC-FAMILY TRANSCRIPTIONAL REGULATOR"/>
    <property type="match status" value="1"/>
</dbReference>
<feature type="domain" description="HTH araC/xylS-type" evidence="4">
    <location>
        <begin position="182"/>
        <end position="280"/>
    </location>
</feature>
<dbReference type="PANTHER" id="PTHR43280:SF28">
    <property type="entry name" value="HTH-TYPE TRANSCRIPTIONAL ACTIVATOR RHAS"/>
    <property type="match status" value="1"/>
</dbReference>
<dbReference type="Gene3D" id="1.10.10.60">
    <property type="entry name" value="Homeodomain-like"/>
    <property type="match status" value="2"/>
</dbReference>
<evidence type="ECO:0000313" key="6">
    <source>
        <dbReference type="EMBL" id="RGM01682.1"/>
    </source>
</evidence>
<reference evidence="5 7" key="1">
    <citation type="submission" date="2015-09" db="EMBL/GenBank/DDBJ databases">
        <authorList>
            <consortium name="Pathogen Informatics"/>
        </authorList>
    </citation>
    <scope>NUCLEOTIDE SEQUENCE [LARGE SCALE GENOMIC DNA]</scope>
    <source>
        <strain evidence="5 7">2789STDY5608850</strain>
    </source>
</reference>
<evidence type="ECO:0000256" key="2">
    <source>
        <dbReference type="ARBA" id="ARBA00023125"/>
    </source>
</evidence>
<proteinExistence type="predicted"/>
<dbReference type="Pfam" id="PF12833">
    <property type="entry name" value="HTH_18"/>
    <property type="match status" value="1"/>
</dbReference>
<reference evidence="6 8" key="2">
    <citation type="submission" date="2018-08" db="EMBL/GenBank/DDBJ databases">
        <title>A genome reference for cultivated species of the human gut microbiota.</title>
        <authorList>
            <person name="Zou Y."/>
            <person name="Xue W."/>
            <person name="Luo G."/>
        </authorList>
    </citation>
    <scope>NUCLEOTIDE SEQUENCE [LARGE SCALE GENOMIC DNA]</scope>
    <source>
        <strain evidence="6 8">TF05-11AC</strain>
    </source>
</reference>
<evidence type="ECO:0000313" key="7">
    <source>
        <dbReference type="Proteomes" id="UP000095651"/>
    </source>
</evidence>